<evidence type="ECO:0000313" key="5">
    <source>
        <dbReference type="Proteomes" id="UP000315010"/>
    </source>
</evidence>
<name>A0A5C5YW20_9BACT</name>
<keyword evidence="4" id="KW-0670">Pyruvate</keyword>
<dbReference type="OrthoDB" id="9786584at2"/>
<dbReference type="Gene3D" id="3.20.20.150">
    <property type="entry name" value="Divalent-metal-dependent TIM barrel enzymes"/>
    <property type="match status" value="1"/>
</dbReference>
<keyword evidence="1 4" id="KW-0413">Isomerase</keyword>
<dbReference type="InterPro" id="IPR050417">
    <property type="entry name" value="Sugar_Epim/Isomerase"/>
</dbReference>
<evidence type="ECO:0000256" key="2">
    <source>
        <dbReference type="PIRSR" id="PIRSR006241-50"/>
    </source>
</evidence>
<dbReference type="Proteomes" id="UP000315010">
    <property type="component" value="Unassembled WGS sequence"/>
</dbReference>
<organism evidence="4 5">
    <name type="scientific">Novipirellula herctigrandis</name>
    <dbReference type="NCBI Taxonomy" id="2527986"/>
    <lineage>
        <taxon>Bacteria</taxon>
        <taxon>Pseudomonadati</taxon>
        <taxon>Planctomycetota</taxon>
        <taxon>Planctomycetia</taxon>
        <taxon>Pirellulales</taxon>
        <taxon>Pirellulaceae</taxon>
        <taxon>Novipirellula</taxon>
    </lineage>
</organism>
<dbReference type="PANTHER" id="PTHR43489">
    <property type="entry name" value="ISOMERASE"/>
    <property type="match status" value="1"/>
</dbReference>
<dbReference type="GO" id="GO:0008903">
    <property type="term" value="F:hydroxypyruvate isomerase activity"/>
    <property type="evidence" value="ECO:0007669"/>
    <property type="project" value="UniProtKB-EC"/>
</dbReference>
<comment type="caution">
    <text evidence="4">The sequence shown here is derived from an EMBL/GenBank/DDBJ whole genome shotgun (WGS) entry which is preliminary data.</text>
</comment>
<dbReference type="SUPFAM" id="SSF51658">
    <property type="entry name" value="Xylose isomerase-like"/>
    <property type="match status" value="1"/>
</dbReference>
<dbReference type="EC" id="5.3.1.22" evidence="4"/>
<evidence type="ECO:0000259" key="3">
    <source>
        <dbReference type="Pfam" id="PF01261"/>
    </source>
</evidence>
<evidence type="ECO:0000313" key="4">
    <source>
        <dbReference type="EMBL" id="TWT79175.1"/>
    </source>
</evidence>
<keyword evidence="5" id="KW-1185">Reference proteome</keyword>
<dbReference type="InterPro" id="IPR036237">
    <property type="entry name" value="Xyl_isomerase-like_sf"/>
</dbReference>
<dbReference type="AlphaFoldDB" id="A0A5C5YW20"/>
<feature type="active site" description="Proton donor/acceptor" evidence="2">
    <location>
        <position position="188"/>
    </location>
</feature>
<sequence>MSDSKPTSPVNRRDFVSSAGKTAAAAAIFSALQTRLAAEDEVAEAAGGRINHSVCKWCYGSIPLEDLAVAGKAFGLQSIELLQPSEVPTIQKHGLTCALVSNPTAKTATGKKVGGIPEAWNRVEHHDALVEAYEQQIKDTVAIGLDNVICFSGNRNGLDDEEGLKNCAVGLKRLMPIAEKAGVKITMELLNSKVNHPDYMCDHTDWGVALCKAVGSDNFKLLYDIYHMQIMEGDVIATIRKNHSFISHYHTGGVPGRNEIDETQELFYPAIMKAIVESGFKGYVAQEFIPKRDDKLASLEQGVTICTV</sequence>
<accession>A0A5C5YW20</accession>
<gene>
    <name evidence="4" type="primary">ygbM</name>
    <name evidence="4" type="ORF">CA13_05730</name>
</gene>
<feature type="domain" description="Xylose isomerase-like TIM barrel" evidence="3">
    <location>
        <begin position="90"/>
        <end position="289"/>
    </location>
</feature>
<reference evidence="4 5" key="1">
    <citation type="submission" date="2019-02" db="EMBL/GenBank/DDBJ databases">
        <title>Deep-cultivation of Planctomycetes and their phenomic and genomic characterization uncovers novel biology.</title>
        <authorList>
            <person name="Wiegand S."/>
            <person name="Jogler M."/>
            <person name="Boedeker C."/>
            <person name="Pinto D."/>
            <person name="Vollmers J."/>
            <person name="Rivas-Marin E."/>
            <person name="Kohn T."/>
            <person name="Peeters S.H."/>
            <person name="Heuer A."/>
            <person name="Rast P."/>
            <person name="Oberbeckmann S."/>
            <person name="Bunk B."/>
            <person name="Jeske O."/>
            <person name="Meyerdierks A."/>
            <person name="Storesund J.E."/>
            <person name="Kallscheuer N."/>
            <person name="Luecker S."/>
            <person name="Lage O.M."/>
            <person name="Pohl T."/>
            <person name="Merkel B.J."/>
            <person name="Hornburger P."/>
            <person name="Mueller R.-W."/>
            <person name="Bruemmer F."/>
            <person name="Labrenz M."/>
            <person name="Spormann A.M."/>
            <person name="Op Den Camp H."/>
            <person name="Overmann J."/>
            <person name="Amann R."/>
            <person name="Jetten M.S.M."/>
            <person name="Mascher T."/>
            <person name="Medema M.H."/>
            <person name="Devos D.P."/>
            <person name="Kaster A.-K."/>
            <person name="Ovreas L."/>
            <person name="Rohde M."/>
            <person name="Galperin M.Y."/>
            <person name="Jogler C."/>
        </authorList>
    </citation>
    <scope>NUCLEOTIDE SEQUENCE [LARGE SCALE GENOMIC DNA]</scope>
    <source>
        <strain evidence="4 5">CA13</strain>
    </source>
</reference>
<dbReference type="Pfam" id="PF01261">
    <property type="entry name" value="AP_endonuc_2"/>
    <property type="match status" value="1"/>
</dbReference>
<dbReference type="InterPro" id="IPR013022">
    <property type="entry name" value="Xyl_isomerase-like_TIM-brl"/>
</dbReference>
<dbReference type="PROSITE" id="PS51318">
    <property type="entry name" value="TAT"/>
    <property type="match status" value="1"/>
</dbReference>
<feature type="active site" description="Proton donor/acceptor" evidence="2">
    <location>
        <position position="287"/>
    </location>
</feature>
<dbReference type="RefSeq" id="WP_146394449.1">
    <property type="nucleotide sequence ID" value="NZ_SJPJ01000001.1"/>
</dbReference>
<dbReference type="EMBL" id="SJPJ01000001">
    <property type="protein sequence ID" value="TWT79175.1"/>
    <property type="molecule type" value="Genomic_DNA"/>
</dbReference>
<dbReference type="PANTHER" id="PTHR43489:SF3">
    <property type="entry name" value="XYLOSE ISOMERASE DOMAIN PROTEIN TIM BARREL"/>
    <property type="match status" value="1"/>
</dbReference>
<evidence type="ECO:0000256" key="1">
    <source>
        <dbReference type="ARBA" id="ARBA00023235"/>
    </source>
</evidence>
<protein>
    <submittedName>
        <fullName evidence="4">Putative hydroxypyruvate isomerase YgbM</fullName>
        <ecNumber evidence="4">5.3.1.22</ecNumber>
    </submittedName>
</protein>
<dbReference type="InterPro" id="IPR006311">
    <property type="entry name" value="TAT_signal"/>
</dbReference>
<proteinExistence type="predicted"/>